<dbReference type="STRING" id="1445510.YC6258_05479"/>
<protein>
    <submittedName>
        <fullName evidence="2">Uncharacterized protein</fullName>
    </submittedName>
</protein>
<feature type="region of interest" description="Disordered" evidence="1">
    <location>
        <begin position="1"/>
        <end position="32"/>
    </location>
</feature>
<reference evidence="2 3" key="1">
    <citation type="submission" date="2014-01" db="EMBL/GenBank/DDBJ databases">
        <title>Full genme sequencing of cellulolytic bacterium Gynuella sunshinyii YC6258T gen. nov., sp. nov.</title>
        <authorList>
            <person name="Khan H."/>
            <person name="Chung E.J."/>
            <person name="Chung Y.R."/>
        </authorList>
    </citation>
    <scope>NUCLEOTIDE SEQUENCE [LARGE SCALE GENOMIC DNA]</scope>
    <source>
        <strain evidence="2 3">YC6258</strain>
    </source>
</reference>
<proteinExistence type="predicted"/>
<feature type="compositionally biased region" description="Polar residues" evidence="1">
    <location>
        <begin position="88"/>
        <end position="108"/>
    </location>
</feature>
<gene>
    <name evidence="2" type="ORF">YC6258_05479</name>
</gene>
<feature type="region of interest" description="Disordered" evidence="1">
    <location>
        <begin position="63"/>
        <end position="108"/>
    </location>
</feature>
<organism evidence="2 3">
    <name type="scientific">Gynuella sunshinyii YC6258</name>
    <dbReference type="NCBI Taxonomy" id="1445510"/>
    <lineage>
        <taxon>Bacteria</taxon>
        <taxon>Pseudomonadati</taxon>
        <taxon>Pseudomonadota</taxon>
        <taxon>Gammaproteobacteria</taxon>
        <taxon>Oceanospirillales</taxon>
        <taxon>Saccharospirillaceae</taxon>
        <taxon>Gynuella</taxon>
    </lineage>
</organism>
<sequence length="108" mass="12386">MSEQQRKATLTSTSNPRGQIISTSDDRSGRVKPKHLVVDSAQSMPKRNLEVMTLRNKYSGDTFQVHSHNFGPFHQVPMNKPREKGDQQPLSPRTQQSLSDKWHNFNQN</sequence>
<accession>A0A0C5VS66</accession>
<dbReference type="KEGG" id="gsn:YC6258_05479"/>
<evidence type="ECO:0000313" key="3">
    <source>
        <dbReference type="Proteomes" id="UP000032266"/>
    </source>
</evidence>
<dbReference type="OrthoDB" id="9851671at2"/>
<dbReference type="HOGENOM" id="CLU_2193265_0_0_6"/>
<feature type="compositionally biased region" description="Polar residues" evidence="1">
    <location>
        <begin position="7"/>
        <end position="23"/>
    </location>
</feature>
<name>A0A0C5VS66_9GAMM</name>
<dbReference type="AlphaFoldDB" id="A0A0C5VS66"/>
<dbReference type="Proteomes" id="UP000032266">
    <property type="component" value="Chromosome"/>
</dbReference>
<dbReference type="EMBL" id="CP007142">
    <property type="protein sequence ID" value="AJQ97507.1"/>
    <property type="molecule type" value="Genomic_DNA"/>
</dbReference>
<keyword evidence="3" id="KW-1185">Reference proteome</keyword>
<evidence type="ECO:0000313" key="2">
    <source>
        <dbReference type="EMBL" id="AJQ97507.1"/>
    </source>
</evidence>
<evidence type="ECO:0000256" key="1">
    <source>
        <dbReference type="SAM" id="MobiDB-lite"/>
    </source>
</evidence>
<dbReference type="RefSeq" id="WP_044619229.1">
    <property type="nucleotide sequence ID" value="NZ_CP007142.1"/>
</dbReference>